<keyword evidence="2" id="KW-1185">Reference proteome</keyword>
<sequence length="155" mass="16632">MGRLLPRQRNPASWADVLLGPGFLPVQDPGIRRHALDHPQRVPISTAVVPPRVPPRGGGGDVLPVAVDGADAVSGGARDQRLRARADVRLLFAERAGNPAVVEEIGDGLSDCTVRVQLWDIRVDAVLPFYGSGLLRDAGLVLQRRFQCLPLSPLS</sequence>
<name>A0AAV1D7Q5_OLDCO</name>
<dbReference type="EMBL" id="OX459121">
    <property type="protein sequence ID" value="CAI9103894.1"/>
    <property type="molecule type" value="Genomic_DNA"/>
</dbReference>
<gene>
    <name evidence="1" type="ORF">OLC1_LOCUS12943</name>
</gene>
<protein>
    <submittedName>
        <fullName evidence="1">OLC1v1002479C1</fullName>
    </submittedName>
</protein>
<proteinExistence type="predicted"/>
<evidence type="ECO:0000313" key="1">
    <source>
        <dbReference type="EMBL" id="CAI9103894.1"/>
    </source>
</evidence>
<evidence type="ECO:0000313" key="2">
    <source>
        <dbReference type="Proteomes" id="UP001161247"/>
    </source>
</evidence>
<dbReference type="Proteomes" id="UP001161247">
    <property type="component" value="Chromosome 4"/>
</dbReference>
<accession>A0AAV1D7Q5</accession>
<dbReference type="AlphaFoldDB" id="A0AAV1D7Q5"/>
<reference evidence="1" key="1">
    <citation type="submission" date="2023-03" db="EMBL/GenBank/DDBJ databases">
        <authorList>
            <person name="Julca I."/>
        </authorList>
    </citation>
    <scope>NUCLEOTIDE SEQUENCE</scope>
</reference>
<organism evidence="1 2">
    <name type="scientific">Oldenlandia corymbosa var. corymbosa</name>
    <dbReference type="NCBI Taxonomy" id="529605"/>
    <lineage>
        <taxon>Eukaryota</taxon>
        <taxon>Viridiplantae</taxon>
        <taxon>Streptophyta</taxon>
        <taxon>Embryophyta</taxon>
        <taxon>Tracheophyta</taxon>
        <taxon>Spermatophyta</taxon>
        <taxon>Magnoliopsida</taxon>
        <taxon>eudicotyledons</taxon>
        <taxon>Gunneridae</taxon>
        <taxon>Pentapetalae</taxon>
        <taxon>asterids</taxon>
        <taxon>lamiids</taxon>
        <taxon>Gentianales</taxon>
        <taxon>Rubiaceae</taxon>
        <taxon>Rubioideae</taxon>
        <taxon>Spermacoceae</taxon>
        <taxon>Hedyotis-Oldenlandia complex</taxon>
        <taxon>Oldenlandia</taxon>
    </lineage>
</organism>